<evidence type="ECO:0000313" key="2">
    <source>
        <dbReference type="EMBL" id="EQD44564.1"/>
    </source>
</evidence>
<dbReference type="EMBL" id="AUZX01011048">
    <property type="protein sequence ID" value="EQD44564.1"/>
    <property type="molecule type" value="Genomic_DNA"/>
</dbReference>
<reference evidence="2" key="1">
    <citation type="submission" date="2013-08" db="EMBL/GenBank/DDBJ databases">
        <authorList>
            <person name="Mendez C."/>
            <person name="Richter M."/>
            <person name="Ferrer M."/>
            <person name="Sanchez J."/>
        </authorList>
    </citation>
    <scope>NUCLEOTIDE SEQUENCE</scope>
</reference>
<gene>
    <name evidence="2" type="ORF">B1A_15061</name>
</gene>
<feature type="domain" description="TOTE conflict system primase" evidence="1">
    <location>
        <begin position="19"/>
        <end position="242"/>
    </location>
</feature>
<comment type="caution">
    <text evidence="2">The sequence shown here is derived from an EMBL/GenBank/DDBJ whole genome shotgun (WGS) entry which is preliminary data.</text>
</comment>
<accession>T1AV29</accession>
<dbReference type="AlphaFoldDB" id="T1AV29"/>
<dbReference type="Pfam" id="PF22548">
    <property type="entry name" value="AEP-TOTE"/>
    <property type="match status" value="1"/>
</dbReference>
<sequence>MSDPTEQTSRVDRHAPVEEKIRLFRSLFRGREDVYARRFESRKSGKTGYAPACANEWVRGVCEKPRIACAECPHRRFLPVTDEVIRRHLSGEDGAGNSFVVGLYPLLPDDNCWLVAIDFDKGGWREDAAACLEACRRLILPAALERSRSGNGAHLWLFFDEPLPASLARRLASHVLTETMERRPHVGLDSYDRLFPNQDMMPQGGFGNLIALPLQKAARQHANSIFLDEALEPWPDQWSFLA</sequence>
<feature type="non-terminal residue" evidence="2">
    <location>
        <position position="242"/>
    </location>
</feature>
<evidence type="ECO:0000259" key="1">
    <source>
        <dbReference type="Pfam" id="PF22548"/>
    </source>
</evidence>
<organism evidence="2">
    <name type="scientific">mine drainage metagenome</name>
    <dbReference type="NCBI Taxonomy" id="410659"/>
    <lineage>
        <taxon>unclassified sequences</taxon>
        <taxon>metagenomes</taxon>
        <taxon>ecological metagenomes</taxon>
    </lineage>
</organism>
<protein>
    <submittedName>
        <fullName evidence="2">Type III restriction protein res subunit</fullName>
    </submittedName>
</protein>
<reference evidence="2" key="2">
    <citation type="journal article" date="2014" name="ISME J.">
        <title>Microbial stratification in low pH oxic and suboxic macroscopic growths along an acid mine drainage.</title>
        <authorList>
            <person name="Mendez-Garcia C."/>
            <person name="Mesa V."/>
            <person name="Sprenger R.R."/>
            <person name="Richter M."/>
            <person name="Diez M.S."/>
            <person name="Solano J."/>
            <person name="Bargiela R."/>
            <person name="Golyshina O.V."/>
            <person name="Manteca A."/>
            <person name="Ramos J.L."/>
            <person name="Gallego J.R."/>
            <person name="Llorente I."/>
            <person name="Martins Dos Santos V.A."/>
            <person name="Jensen O.N."/>
            <person name="Pelaez A.I."/>
            <person name="Sanchez J."/>
            <person name="Ferrer M."/>
        </authorList>
    </citation>
    <scope>NUCLEOTIDE SEQUENCE</scope>
</reference>
<name>T1AV29_9ZZZZ</name>
<dbReference type="InterPro" id="IPR054347">
    <property type="entry name" value="TOTE_primase"/>
</dbReference>
<proteinExistence type="predicted"/>